<dbReference type="EMBL" id="CP044419">
    <property type="protein sequence ID" value="QOY42225.1"/>
    <property type="molecule type" value="Genomic_DNA"/>
</dbReference>
<evidence type="ECO:0000256" key="9">
    <source>
        <dbReference type="RuleBase" id="RU003515"/>
    </source>
</evidence>
<dbReference type="Pfam" id="PF01351">
    <property type="entry name" value="RNase_HII"/>
    <property type="match status" value="1"/>
</dbReference>
<dbReference type="Gene3D" id="3.30.420.10">
    <property type="entry name" value="Ribonuclease H-like superfamily/Ribonuclease H"/>
    <property type="match status" value="1"/>
</dbReference>
<accession>A0A7S7LGY9</accession>
<feature type="binding site" evidence="8">
    <location>
        <position position="130"/>
    </location>
    <ligand>
        <name>a divalent metal cation</name>
        <dbReference type="ChEBI" id="CHEBI:60240"/>
    </ligand>
</feature>
<feature type="domain" description="RNase H type-2" evidence="10">
    <location>
        <begin position="16"/>
        <end position="247"/>
    </location>
</feature>
<comment type="cofactor">
    <cofactor evidence="2">
        <name>Mg(2+)</name>
        <dbReference type="ChEBI" id="CHEBI:18420"/>
    </cofactor>
</comment>
<comment type="catalytic activity">
    <reaction evidence="1 8 9">
        <text>Endonucleolytic cleavage to 5'-phosphomonoester.</text>
        <dbReference type="EC" id="3.1.26.4"/>
    </reaction>
</comment>
<keyword evidence="5 8" id="KW-0479">Metal-binding</keyword>
<dbReference type="GO" id="GO:0006298">
    <property type="term" value="P:mismatch repair"/>
    <property type="evidence" value="ECO:0007669"/>
    <property type="project" value="TreeGrafter"/>
</dbReference>
<reference evidence="11 12" key="1">
    <citation type="submission" date="2019-09" db="EMBL/GenBank/DDBJ databases">
        <title>Consistent, comparative and evidence-based genome assembly and annotation for Cryptosporidium parvum, C. hominis and C. tyzzeri.</title>
        <authorList>
            <person name="Baptista R.P."/>
            <person name="Li Y."/>
            <person name="Sateriale A."/>
            <person name="Ansell B."/>
            <person name="Jex A."/>
            <person name="Sanders M."/>
            <person name="Brooks K."/>
            <person name="Tracey A."/>
            <person name="Berriman M."/>
            <person name="Striepen B."/>
            <person name="Cotton J.A."/>
            <person name="Kissinger J.C."/>
        </authorList>
    </citation>
    <scope>NUCLEOTIDE SEQUENCE [LARGE SCALE GENOMIC DNA]</scope>
    <source>
        <strain evidence="11 12">IOWA-ATCC</strain>
    </source>
</reference>
<evidence type="ECO:0000259" key="10">
    <source>
        <dbReference type="PROSITE" id="PS51975"/>
    </source>
</evidence>
<dbReference type="VEuPathDB" id="CryptoDB:CPATCC_0020530"/>
<dbReference type="GO" id="GO:0004523">
    <property type="term" value="F:RNA-DNA hybrid ribonuclease activity"/>
    <property type="evidence" value="ECO:0007669"/>
    <property type="project" value="UniProtKB-UniRule"/>
</dbReference>
<dbReference type="InterPro" id="IPR024567">
    <property type="entry name" value="RNase_HII/HIII_dom"/>
</dbReference>
<evidence type="ECO:0000256" key="2">
    <source>
        <dbReference type="ARBA" id="ARBA00001946"/>
    </source>
</evidence>
<keyword evidence="6 8" id="KW-0255">Endonuclease</keyword>
<keyword evidence="4 8" id="KW-0540">Nuclease</keyword>
<feature type="binding site" evidence="8">
    <location>
        <position position="23"/>
    </location>
    <ligand>
        <name>a divalent metal cation</name>
        <dbReference type="ChEBI" id="CHEBI:60240"/>
    </ligand>
</feature>
<dbReference type="GO" id="GO:0032299">
    <property type="term" value="C:ribonuclease H2 complex"/>
    <property type="evidence" value="ECO:0007669"/>
    <property type="project" value="TreeGrafter"/>
</dbReference>
<gene>
    <name evidence="11" type="ORF">CPATCC_001846</name>
</gene>
<keyword evidence="7 8" id="KW-0378">Hydrolase</keyword>
<dbReference type="GO" id="GO:0043137">
    <property type="term" value="P:DNA replication, removal of RNA primer"/>
    <property type="evidence" value="ECO:0007669"/>
    <property type="project" value="TreeGrafter"/>
</dbReference>
<dbReference type="PANTHER" id="PTHR10954">
    <property type="entry name" value="RIBONUCLEASE H2 SUBUNIT A"/>
    <property type="match status" value="1"/>
</dbReference>
<name>A0A7S7LGY9_CRYPV</name>
<dbReference type="GO" id="GO:0003723">
    <property type="term" value="F:RNA binding"/>
    <property type="evidence" value="ECO:0007669"/>
    <property type="project" value="UniProtKB-UniRule"/>
</dbReference>
<dbReference type="InterPro" id="IPR001352">
    <property type="entry name" value="RNase_HII/HIII"/>
</dbReference>
<evidence type="ECO:0000256" key="8">
    <source>
        <dbReference type="PROSITE-ProRule" id="PRU01319"/>
    </source>
</evidence>
<evidence type="ECO:0000256" key="6">
    <source>
        <dbReference type="ARBA" id="ARBA00022759"/>
    </source>
</evidence>
<protein>
    <recommendedName>
        <fullName evidence="9">Ribonuclease</fullName>
        <ecNumber evidence="9">3.1.26.4</ecNumber>
    </recommendedName>
</protein>
<evidence type="ECO:0000256" key="3">
    <source>
        <dbReference type="ARBA" id="ARBA00007058"/>
    </source>
</evidence>
<dbReference type="FunFam" id="1.10.10.460:FF:000001">
    <property type="entry name" value="Ribonuclease"/>
    <property type="match status" value="1"/>
</dbReference>
<dbReference type="SUPFAM" id="SSF53098">
    <property type="entry name" value="Ribonuclease H-like"/>
    <property type="match status" value="1"/>
</dbReference>
<feature type="binding site" evidence="8">
    <location>
        <position position="22"/>
    </location>
    <ligand>
        <name>a divalent metal cation</name>
        <dbReference type="ChEBI" id="CHEBI:60240"/>
    </ligand>
</feature>
<dbReference type="GO" id="GO:0046872">
    <property type="term" value="F:metal ion binding"/>
    <property type="evidence" value="ECO:0007669"/>
    <property type="project" value="UniProtKB-KW"/>
</dbReference>
<evidence type="ECO:0000313" key="12">
    <source>
        <dbReference type="Proteomes" id="UP000593906"/>
    </source>
</evidence>
<dbReference type="InterPro" id="IPR012337">
    <property type="entry name" value="RNaseH-like_sf"/>
</dbReference>
<comment type="cofactor">
    <cofactor evidence="8">
        <name>Mn(2+)</name>
        <dbReference type="ChEBI" id="CHEBI:29035"/>
    </cofactor>
    <cofactor evidence="8">
        <name>Mg(2+)</name>
        <dbReference type="ChEBI" id="CHEBI:18420"/>
    </cofactor>
    <text evidence="8">Manganese or magnesium. Binds 1 divalent metal ion per monomer in the absence of substrate. May bind a second metal ion after substrate binding.</text>
</comment>
<dbReference type="FunFam" id="3.30.420.10:FF:000016">
    <property type="entry name" value="Ribonuclease"/>
    <property type="match status" value="1"/>
</dbReference>
<evidence type="ECO:0000256" key="7">
    <source>
        <dbReference type="ARBA" id="ARBA00022801"/>
    </source>
</evidence>
<sequence length="294" mass="33823">MEHIFEENIHRFEHKEVILGIDEAGRGPVLGPMVYACLFYPRENEDLLKMISVDDSKRLSSQNRDKINDKIRSLKDKFGWRIHIMSPEYLSCEMQRKKKNNLNEISHSAAINLIKYIINCGVKVKEVYIDTVGPPDTYRSKLMNIFPGINITVKPKADALFPSVSGASILAKVKRDDFLSNWWTQASVESCDFNGNKISNYEQGSGYPGDPKTKDFLRRVFDPVFGFPNIVRFSWSTASEIIEKDGYSVNWGELELNNNQQKINFNRPQQNVIPTGSKYLLSQKLIRNKVVFYN</sequence>
<evidence type="ECO:0000256" key="5">
    <source>
        <dbReference type="ARBA" id="ARBA00022723"/>
    </source>
</evidence>
<dbReference type="AlphaFoldDB" id="A0A7S7LGY9"/>
<dbReference type="PANTHER" id="PTHR10954:SF7">
    <property type="entry name" value="RIBONUCLEASE H2 SUBUNIT A"/>
    <property type="match status" value="1"/>
</dbReference>
<dbReference type="InterPro" id="IPR023160">
    <property type="entry name" value="RNase_HII_hlx-loop-hlx_cap_dom"/>
</dbReference>
<evidence type="ECO:0000256" key="4">
    <source>
        <dbReference type="ARBA" id="ARBA00022722"/>
    </source>
</evidence>
<dbReference type="CDD" id="cd07181">
    <property type="entry name" value="RNase_HII_eukaryota_like"/>
    <property type="match status" value="1"/>
</dbReference>
<dbReference type="PROSITE" id="PS51975">
    <property type="entry name" value="RNASE_H_2"/>
    <property type="match status" value="1"/>
</dbReference>
<organism evidence="11 12">
    <name type="scientific">Cryptosporidium parvum</name>
    <dbReference type="NCBI Taxonomy" id="5807"/>
    <lineage>
        <taxon>Eukaryota</taxon>
        <taxon>Sar</taxon>
        <taxon>Alveolata</taxon>
        <taxon>Apicomplexa</taxon>
        <taxon>Conoidasida</taxon>
        <taxon>Coccidia</taxon>
        <taxon>Eucoccidiorida</taxon>
        <taxon>Eimeriorina</taxon>
        <taxon>Cryptosporidiidae</taxon>
        <taxon>Cryptosporidium</taxon>
    </lineage>
</organism>
<dbReference type="NCBIfam" id="TIGR00729">
    <property type="entry name" value="ribonuclease HII"/>
    <property type="match status" value="1"/>
</dbReference>
<dbReference type="InterPro" id="IPR036397">
    <property type="entry name" value="RNaseH_sf"/>
</dbReference>
<comment type="function">
    <text evidence="9">Endonuclease that specifically degrades the RNA of RNA-DNA hybrids.</text>
</comment>
<evidence type="ECO:0000313" key="11">
    <source>
        <dbReference type="EMBL" id="QOY42225.1"/>
    </source>
</evidence>
<proteinExistence type="inferred from homology"/>
<comment type="similarity">
    <text evidence="3">Belongs to the RNase HII family. Eukaryotic subfamily.</text>
</comment>
<dbReference type="InterPro" id="IPR004649">
    <property type="entry name" value="RNase_H2_suA"/>
</dbReference>
<dbReference type="Proteomes" id="UP000593906">
    <property type="component" value="Chromosome 4"/>
</dbReference>
<dbReference type="Gene3D" id="1.10.10.460">
    <property type="entry name" value="Ribonuclease hii. Domain 2"/>
    <property type="match status" value="1"/>
</dbReference>
<dbReference type="EC" id="3.1.26.4" evidence="9"/>
<evidence type="ECO:0000256" key="1">
    <source>
        <dbReference type="ARBA" id="ARBA00000077"/>
    </source>
</evidence>